<name>A0A4P9Z8H9_9FUNG</name>
<accession>A0A4P9Z8H9</accession>
<feature type="domain" description="Calcineurin-like phosphoesterase" evidence="1">
    <location>
        <begin position="1"/>
        <end position="214"/>
    </location>
</feature>
<dbReference type="PANTHER" id="PTHR46546:SF4">
    <property type="entry name" value="SHEWANELLA-LIKE PROTEIN PHOSPHATASE 1"/>
    <property type="match status" value="1"/>
</dbReference>
<dbReference type="GO" id="GO:0016787">
    <property type="term" value="F:hydrolase activity"/>
    <property type="evidence" value="ECO:0007669"/>
    <property type="project" value="InterPro"/>
</dbReference>
<dbReference type="InterPro" id="IPR029052">
    <property type="entry name" value="Metallo-depent_PP-like"/>
</dbReference>
<protein>
    <submittedName>
        <fullName evidence="2">Metallo-dependent phosphatase-like protein</fullName>
    </submittedName>
</protein>
<dbReference type="Pfam" id="PF00149">
    <property type="entry name" value="Metallophos"/>
    <property type="match status" value="1"/>
</dbReference>
<feature type="non-terminal residue" evidence="2">
    <location>
        <position position="261"/>
    </location>
</feature>
<sequence length="261" mass="29290">VGDLHGDFANSLSVFRMAGVIDADNHWAGGNHTVLVQTGDIVDRGHDTILLYELMQRLKTEAARAGGRVVQLLGNHELMNMAEDLRFVSAEDYASFGGPEPRRQAFSQLGSIGKRLFKLHLVHRVGDTVFTHGGITEEWAARGVRMTNRDTTRELPPYVAEKDIYRRYYGWPIFGDSGPAWYRGYAMEAEASICRSLYRALRKMKVKRMVVGHTWQESGRILSRCSNRFFVIDVGISAVYGGYQGALEIESNGRVTALYPD</sequence>
<organism evidence="2 3">
    <name type="scientific">Syncephalis pseudoplumigaleata</name>
    <dbReference type="NCBI Taxonomy" id="1712513"/>
    <lineage>
        <taxon>Eukaryota</taxon>
        <taxon>Fungi</taxon>
        <taxon>Fungi incertae sedis</taxon>
        <taxon>Zoopagomycota</taxon>
        <taxon>Zoopagomycotina</taxon>
        <taxon>Zoopagomycetes</taxon>
        <taxon>Zoopagales</taxon>
        <taxon>Piptocephalidaceae</taxon>
        <taxon>Syncephalis</taxon>
    </lineage>
</organism>
<dbReference type="SUPFAM" id="SSF56300">
    <property type="entry name" value="Metallo-dependent phosphatases"/>
    <property type="match status" value="1"/>
</dbReference>
<evidence type="ECO:0000313" key="3">
    <source>
        <dbReference type="Proteomes" id="UP000278143"/>
    </source>
</evidence>
<gene>
    <name evidence="2" type="ORF">SYNPS1DRAFT_8180</name>
</gene>
<dbReference type="AlphaFoldDB" id="A0A4P9Z8H9"/>
<evidence type="ECO:0000313" key="2">
    <source>
        <dbReference type="EMBL" id="RKP28050.1"/>
    </source>
</evidence>
<keyword evidence="3" id="KW-1185">Reference proteome</keyword>
<dbReference type="Gene3D" id="3.60.21.10">
    <property type="match status" value="1"/>
</dbReference>
<dbReference type="Proteomes" id="UP000278143">
    <property type="component" value="Unassembled WGS sequence"/>
</dbReference>
<dbReference type="OrthoDB" id="5976022at2759"/>
<dbReference type="InterPro" id="IPR004843">
    <property type="entry name" value="Calcineurin-like_PHP"/>
</dbReference>
<evidence type="ECO:0000259" key="1">
    <source>
        <dbReference type="Pfam" id="PF00149"/>
    </source>
</evidence>
<feature type="non-terminal residue" evidence="2">
    <location>
        <position position="1"/>
    </location>
</feature>
<dbReference type="PANTHER" id="PTHR46546">
    <property type="entry name" value="SHEWANELLA-LIKE PROTEIN PHOSPHATASE 1"/>
    <property type="match status" value="1"/>
</dbReference>
<dbReference type="EMBL" id="KZ989123">
    <property type="protein sequence ID" value="RKP28050.1"/>
    <property type="molecule type" value="Genomic_DNA"/>
</dbReference>
<proteinExistence type="predicted"/>
<reference evidence="3" key="1">
    <citation type="journal article" date="2018" name="Nat. Microbiol.">
        <title>Leveraging single-cell genomics to expand the fungal tree of life.</title>
        <authorList>
            <person name="Ahrendt S.R."/>
            <person name="Quandt C.A."/>
            <person name="Ciobanu D."/>
            <person name="Clum A."/>
            <person name="Salamov A."/>
            <person name="Andreopoulos B."/>
            <person name="Cheng J.F."/>
            <person name="Woyke T."/>
            <person name="Pelin A."/>
            <person name="Henrissat B."/>
            <person name="Reynolds N.K."/>
            <person name="Benny G.L."/>
            <person name="Smith M.E."/>
            <person name="James T.Y."/>
            <person name="Grigoriev I.V."/>
        </authorList>
    </citation>
    <scope>NUCLEOTIDE SEQUENCE [LARGE SCALE GENOMIC DNA]</scope>
    <source>
        <strain evidence="3">Benny S71-1</strain>
    </source>
</reference>